<keyword evidence="1" id="KW-0812">Transmembrane</keyword>
<reference evidence="2 3" key="2">
    <citation type="submission" date="2016-08" db="EMBL/GenBank/DDBJ databases">
        <title>Pervasive Adenine N6-methylation of Active Genes in Fungi.</title>
        <authorList>
            <consortium name="DOE Joint Genome Institute"/>
            <person name="Mondo S.J."/>
            <person name="Dannebaum R.O."/>
            <person name="Kuo R.C."/>
            <person name="Labutti K."/>
            <person name="Haridas S."/>
            <person name="Kuo A."/>
            <person name="Salamov A."/>
            <person name="Ahrendt S.R."/>
            <person name="Lipzen A."/>
            <person name="Sullivan W."/>
            <person name="Andreopoulos W.B."/>
            <person name="Clum A."/>
            <person name="Lindquist E."/>
            <person name="Daum C."/>
            <person name="Ramamoorthy G.K."/>
            <person name="Gryganskyi A."/>
            <person name="Culley D."/>
            <person name="Magnuson J.K."/>
            <person name="James T.Y."/>
            <person name="O'Malley M.A."/>
            <person name="Stajich J.E."/>
            <person name="Spatafora J.W."/>
            <person name="Visel A."/>
            <person name="Grigoriev I.V."/>
        </authorList>
    </citation>
    <scope>NUCLEOTIDE SEQUENCE [LARGE SCALE GENOMIC DNA]</scope>
    <source>
        <strain evidence="2 3">S4</strain>
    </source>
</reference>
<organism evidence="2 3">
    <name type="scientific">Anaeromyces robustus</name>
    <dbReference type="NCBI Taxonomy" id="1754192"/>
    <lineage>
        <taxon>Eukaryota</taxon>
        <taxon>Fungi</taxon>
        <taxon>Fungi incertae sedis</taxon>
        <taxon>Chytridiomycota</taxon>
        <taxon>Chytridiomycota incertae sedis</taxon>
        <taxon>Neocallimastigomycetes</taxon>
        <taxon>Neocallimastigales</taxon>
        <taxon>Neocallimastigaceae</taxon>
        <taxon>Anaeromyces</taxon>
    </lineage>
</organism>
<keyword evidence="1" id="KW-1133">Transmembrane helix</keyword>
<accession>A0A1Y1WVM8</accession>
<sequence length="71" mass="8151">MDDKVAVIVFFIFIIFVLLSAVIWMACCNTCCGQMLLSSMAEKIPCLKCFVKEDFTELYPYEQVELTVQKV</sequence>
<reference evidence="2 3" key="1">
    <citation type="submission" date="2016-08" db="EMBL/GenBank/DDBJ databases">
        <title>A Parts List for Fungal Cellulosomes Revealed by Comparative Genomics.</title>
        <authorList>
            <consortium name="DOE Joint Genome Institute"/>
            <person name="Haitjema C.H."/>
            <person name="Gilmore S.P."/>
            <person name="Henske J.K."/>
            <person name="Solomon K.V."/>
            <person name="De Groot R."/>
            <person name="Kuo A."/>
            <person name="Mondo S.J."/>
            <person name="Salamov A.A."/>
            <person name="Labutti K."/>
            <person name="Zhao Z."/>
            <person name="Chiniquy J."/>
            <person name="Barry K."/>
            <person name="Brewer H.M."/>
            <person name="Purvine S.O."/>
            <person name="Wright A.T."/>
            <person name="Boxma B."/>
            <person name="Van Alen T."/>
            <person name="Hackstein J.H."/>
            <person name="Baker S.E."/>
            <person name="Grigoriev I.V."/>
            <person name="O'Malley M.A."/>
        </authorList>
    </citation>
    <scope>NUCLEOTIDE SEQUENCE [LARGE SCALE GENOMIC DNA]</scope>
    <source>
        <strain evidence="2 3">S4</strain>
    </source>
</reference>
<keyword evidence="1" id="KW-0472">Membrane</keyword>
<evidence type="ECO:0000313" key="3">
    <source>
        <dbReference type="Proteomes" id="UP000193944"/>
    </source>
</evidence>
<dbReference type="Proteomes" id="UP000193944">
    <property type="component" value="Unassembled WGS sequence"/>
</dbReference>
<dbReference type="PROSITE" id="PS51257">
    <property type="entry name" value="PROKAR_LIPOPROTEIN"/>
    <property type="match status" value="1"/>
</dbReference>
<dbReference type="EMBL" id="MCFG01000242">
    <property type="protein sequence ID" value="ORX77597.1"/>
    <property type="molecule type" value="Genomic_DNA"/>
</dbReference>
<dbReference type="AlphaFoldDB" id="A0A1Y1WVM8"/>
<name>A0A1Y1WVM8_9FUNG</name>
<comment type="caution">
    <text evidence="2">The sequence shown here is derived from an EMBL/GenBank/DDBJ whole genome shotgun (WGS) entry which is preliminary data.</text>
</comment>
<dbReference type="OrthoDB" id="10440354at2759"/>
<protein>
    <submittedName>
        <fullName evidence="2">Uncharacterized protein</fullName>
    </submittedName>
</protein>
<gene>
    <name evidence="2" type="ORF">BCR32DRAFT_295528</name>
</gene>
<evidence type="ECO:0000256" key="1">
    <source>
        <dbReference type="SAM" id="Phobius"/>
    </source>
</evidence>
<evidence type="ECO:0000313" key="2">
    <source>
        <dbReference type="EMBL" id="ORX77597.1"/>
    </source>
</evidence>
<keyword evidence="3" id="KW-1185">Reference proteome</keyword>
<feature type="transmembrane region" description="Helical" evidence="1">
    <location>
        <begin position="7"/>
        <end position="26"/>
    </location>
</feature>
<proteinExistence type="predicted"/>